<proteinExistence type="predicted"/>
<keyword evidence="5" id="KW-0001">2Fe-2S</keyword>
<dbReference type="InterPro" id="IPR050415">
    <property type="entry name" value="MRET"/>
</dbReference>
<feature type="transmembrane region" description="Helical" evidence="13">
    <location>
        <begin position="114"/>
        <end position="134"/>
    </location>
</feature>
<keyword evidence="11" id="KW-0411">Iron-sulfur</keyword>
<dbReference type="Pfam" id="PF01794">
    <property type="entry name" value="Ferric_reduct"/>
    <property type="match status" value="1"/>
</dbReference>
<keyword evidence="16" id="KW-1185">Reference proteome</keyword>
<dbReference type="EMBL" id="JAHRWL010000001">
    <property type="protein sequence ID" value="MBV2359527.1"/>
    <property type="molecule type" value="Genomic_DNA"/>
</dbReference>
<dbReference type="PROSITE" id="PS51384">
    <property type="entry name" value="FAD_FR"/>
    <property type="match status" value="1"/>
</dbReference>
<evidence type="ECO:0000256" key="3">
    <source>
        <dbReference type="ARBA" id="ARBA00022630"/>
    </source>
</evidence>
<evidence type="ECO:0000313" key="15">
    <source>
        <dbReference type="EMBL" id="MBV2359527.1"/>
    </source>
</evidence>
<feature type="transmembrane region" description="Helical" evidence="13">
    <location>
        <begin position="179"/>
        <end position="200"/>
    </location>
</feature>
<feature type="domain" description="FAD-binding FR-type" evidence="14">
    <location>
        <begin position="204"/>
        <end position="305"/>
    </location>
</feature>
<evidence type="ECO:0000256" key="8">
    <source>
        <dbReference type="ARBA" id="ARBA00022989"/>
    </source>
</evidence>
<dbReference type="PANTHER" id="PTHR47354:SF8">
    <property type="entry name" value="1,2-PHENYLACETYL-COA EPOXIDASE, SUBUNIT E"/>
    <property type="match status" value="1"/>
</dbReference>
<evidence type="ECO:0000256" key="6">
    <source>
        <dbReference type="ARBA" id="ARBA00022723"/>
    </source>
</evidence>
<feature type="transmembrane region" description="Helical" evidence="13">
    <location>
        <begin position="31"/>
        <end position="54"/>
    </location>
</feature>
<dbReference type="InterPro" id="IPR017927">
    <property type="entry name" value="FAD-bd_FR_type"/>
</dbReference>
<comment type="subcellular location">
    <subcellularLocation>
        <location evidence="2">Membrane</location>
        <topology evidence="2">Multi-pass membrane protein</topology>
    </subcellularLocation>
</comment>
<gene>
    <name evidence="15" type="ORF">KUH32_07065</name>
</gene>
<dbReference type="InterPro" id="IPR013130">
    <property type="entry name" value="Fe3_Rdtase_TM_dom"/>
</dbReference>
<protein>
    <submittedName>
        <fullName evidence="15">Ferredoxin reductase family protein</fullName>
    </submittedName>
</protein>
<dbReference type="RefSeq" id="WP_217777330.1">
    <property type="nucleotide sequence ID" value="NZ_JAHRWL010000001.1"/>
</dbReference>
<comment type="caution">
    <text evidence="15">The sequence shown here is derived from an EMBL/GenBank/DDBJ whole genome shotgun (WGS) entry which is preliminary data.</text>
</comment>
<evidence type="ECO:0000256" key="4">
    <source>
        <dbReference type="ARBA" id="ARBA00022692"/>
    </source>
</evidence>
<dbReference type="PANTHER" id="PTHR47354">
    <property type="entry name" value="NADH OXIDOREDUCTASE HCR"/>
    <property type="match status" value="1"/>
</dbReference>
<keyword evidence="10" id="KW-0408">Iron</keyword>
<dbReference type="Pfam" id="PF00175">
    <property type="entry name" value="NAD_binding_1"/>
    <property type="match status" value="1"/>
</dbReference>
<accession>A0ABS6N679</accession>
<organism evidence="15 16">
    <name type="scientific">Thalassococcus arenae</name>
    <dbReference type="NCBI Taxonomy" id="2851652"/>
    <lineage>
        <taxon>Bacteria</taxon>
        <taxon>Pseudomonadati</taxon>
        <taxon>Pseudomonadota</taxon>
        <taxon>Alphaproteobacteria</taxon>
        <taxon>Rhodobacterales</taxon>
        <taxon>Roseobacteraceae</taxon>
        <taxon>Thalassococcus</taxon>
    </lineage>
</organism>
<evidence type="ECO:0000256" key="12">
    <source>
        <dbReference type="ARBA" id="ARBA00023136"/>
    </source>
</evidence>
<comment type="cofactor">
    <cofactor evidence="1">
        <name>FAD</name>
        <dbReference type="ChEBI" id="CHEBI:57692"/>
    </cofactor>
</comment>
<evidence type="ECO:0000256" key="13">
    <source>
        <dbReference type="SAM" id="Phobius"/>
    </source>
</evidence>
<evidence type="ECO:0000256" key="2">
    <source>
        <dbReference type="ARBA" id="ARBA00004141"/>
    </source>
</evidence>
<dbReference type="Proteomes" id="UP001166293">
    <property type="component" value="Unassembled WGS sequence"/>
</dbReference>
<feature type="transmembrane region" description="Helical" evidence="13">
    <location>
        <begin position="146"/>
        <end position="167"/>
    </location>
</feature>
<name>A0ABS6N679_9RHOB</name>
<evidence type="ECO:0000256" key="11">
    <source>
        <dbReference type="ARBA" id="ARBA00023014"/>
    </source>
</evidence>
<evidence type="ECO:0000313" key="16">
    <source>
        <dbReference type="Proteomes" id="UP001166293"/>
    </source>
</evidence>
<dbReference type="Pfam" id="PF08022">
    <property type="entry name" value="FAD_binding_8"/>
    <property type="match status" value="1"/>
</dbReference>
<keyword evidence="6" id="KW-0479">Metal-binding</keyword>
<dbReference type="InterPro" id="IPR013112">
    <property type="entry name" value="FAD-bd_8"/>
</dbReference>
<keyword evidence="7" id="KW-0274">FAD</keyword>
<dbReference type="CDD" id="cd06198">
    <property type="entry name" value="FNR_like_3"/>
    <property type="match status" value="1"/>
</dbReference>
<evidence type="ECO:0000256" key="10">
    <source>
        <dbReference type="ARBA" id="ARBA00023004"/>
    </source>
</evidence>
<keyword evidence="4 13" id="KW-0812">Transmembrane</keyword>
<sequence length="434" mass="47062">MRPIWLWILYLLAASLPLALAAGLGWPARPIRYELASALGMLAFSMILVEFILSGRFRGISGGIGMDVTMRLHQLLARTALGFAMLHPLLYSGSSSGGPRPWDPTRQLTITTDFLPIATGVLAYGLLPSLVALAMARRSMRYRYELWRLVHGLGALLIAGLLLHHTLYAGRYGAHPAMAWLWIGMTVLAAGSLIFVYAVAPILQARKPWRVSAVERLTPRQWQITVEPVGHAGLAFRAGQFAWLNIGHSAFSLHENPFSIASAPADGPALNFVIKELGDFTNTVGTIPTGTRAYVDGPHGSLTVDGRSEPEIVLIAGGVGIAPMIGILDQLRATGDRRKASLIYGNRVAEQIVHRDRLEAAGAVMVLSEPPDDWTGETGLIDARLLDRVLTPDQIATALFVLCGPGVMMDGVEDHLIARGTPSTRILSERFDYD</sequence>
<evidence type="ECO:0000256" key="7">
    <source>
        <dbReference type="ARBA" id="ARBA00022827"/>
    </source>
</evidence>
<evidence type="ECO:0000259" key="14">
    <source>
        <dbReference type="PROSITE" id="PS51384"/>
    </source>
</evidence>
<keyword evidence="12 13" id="KW-0472">Membrane</keyword>
<evidence type="ECO:0000256" key="5">
    <source>
        <dbReference type="ARBA" id="ARBA00022714"/>
    </source>
</evidence>
<keyword evidence="3" id="KW-0285">Flavoprotein</keyword>
<reference evidence="15" key="1">
    <citation type="submission" date="2021-06" db="EMBL/GenBank/DDBJ databases">
        <title>Thalassococcus sp. CAU 1522 isolated from sea sand, Republic of Korea.</title>
        <authorList>
            <person name="Kim W."/>
        </authorList>
    </citation>
    <scope>NUCLEOTIDE SEQUENCE</scope>
    <source>
        <strain evidence="15">CAU 1522</strain>
    </source>
</reference>
<keyword evidence="8 13" id="KW-1133">Transmembrane helix</keyword>
<keyword evidence="9" id="KW-0560">Oxidoreductase</keyword>
<evidence type="ECO:0000256" key="1">
    <source>
        <dbReference type="ARBA" id="ARBA00001974"/>
    </source>
</evidence>
<dbReference type="InterPro" id="IPR001433">
    <property type="entry name" value="OxRdtase_FAD/NAD-bd"/>
</dbReference>
<evidence type="ECO:0000256" key="9">
    <source>
        <dbReference type="ARBA" id="ARBA00023002"/>
    </source>
</evidence>